<dbReference type="EMBL" id="AP018248">
    <property type="protein sequence ID" value="BAY96424.1"/>
    <property type="molecule type" value="Genomic_DNA"/>
</dbReference>
<name>A0A1Z4MSI6_9CYAN</name>
<organism evidence="1 2">
    <name type="scientific">Tolypothrix tenuis PCC 7101</name>
    <dbReference type="NCBI Taxonomy" id="231146"/>
    <lineage>
        <taxon>Bacteria</taxon>
        <taxon>Bacillati</taxon>
        <taxon>Cyanobacteriota</taxon>
        <taxon>Cyanophyceae</taxon>
        <taxon>Nostocales</taxon>
        <taxon>Tolypothrichaceae</taxon>
        <taxon>Tolypothrix</taxon>
    </lineage>
</organism>
<gene>
    <name evidence="1" type="ORF">NIES37_03570</name>
</gene>
<keyword evidence="2" id="KW-1185">Reference proteome</keyword>
<evidence type="ECO:0000313" key="2">
    <source>
        <dbReference type="Proteomes" id="UP000218785"/>
    </source>
</evidence>
<protein>
    <submittedName>
        <fullName evidence="1">Uncharacterized protein</fullName>
    </submittedName>
</protein>
<dbReference type="KEGG" id="ttq:NIES37_03570"/>
<proteinExistence type="predicted"/>
<dbReference type="AlphaFoldDB" id="A0A1Z4MSI6"/>
<sequence>MIGKILLHFLDNELITLFGIKQSGKISKKIYQEFRLSTRLAFLLCSDKVVIPASNYFESPFAKKILDELQEFSEFGYLGLISSSMNVLEFVEKKKEQYSTDRNRYPIYFKSLESQSSLSISATWIPRNKSATEDITQNWITNIDNSSIWKKFFSKTSYSTVEKFEIELSKVPEKLEDSAFISDFVVPLLLWKDKESLWIKNNVNVLITKAYIESFLNEYNAICMSDFSFFDTSIILPNDRTHLSVSKIKRLLWERGLLESISHINGESLFKLKHSKEWSSFLSEKIHPLVFTQNSLHTSLEALDRDIQEKNNIPLSQPVEVIDQKNTDMRPIYNNIIQLNALAENYMSKNQGNDLRGAKFGGGYAEGNQYGGILNDYSSEQKQSLAEVAAEIEELLVQLQNQGVSPEVAQQQVAEDLATQAQKNPTVMGKLVKWSQSLSDTAAKTTVAEAAKEVFKLALRLSGIPIP</sequence>
<dbReference type="Proteomes" id="UP000218785">
    <property type="component" value="Chromosome"/>
</dbReference>
<reference evidence="1 2" key="1">
    <citation type="submission" date="2017-06" db="EMBL/GenBank/DDBJ databases">
        <title>Genome sequencing of cyanobaciteial culture collection at National Institute for Environmental Studies (NIES).</title>
        <authorList>
            <person name="Hirose Y."/>
            <person name="Shimura Y."/>
            <person name="Fujisawa T."/>
            <person name="Nakamura Y."/>
            <person name="Kawachi M."/>
        </authorList>
    </citation>
    <scope>NUCLEOTIDE SEQUENCE [LARGE SCALE GENOMIC DNA]</scope>
    <source>
        <strain evidence="1 2">NIES-37</strain>
    </source>
</reference>
<accession>A0A1Z4MSI6</accession>
<evidence type="ECO:0000313" key="1">
    <source>
        <dbReference type="EMBL" id="BAY96424.1"/>
    </source>
</evidence>